<protein>
    <recommendedName>
        <fullName evidence="3">DUF2648 domain-containing protein</fullName>
    </recommendedName>
</protein>
<proteinExistence type="predicted"/>
<name>A0ABU1JBH1_9MICC</name>
<organism evidence="1 2">
    <name type="scientific">Arthrobacter russicus</name>
    <dbReference type="NCBI Taxonomy" id="172040"/>
    <lineage>
        <taxon>Bacteria</taxon>
        <taxon>Bacillati</taxon>
        <taxon>Actinomycetota</taxon>
        <taxon>Actinomycetes</taxon>
        <taxon>Micrococcales</taxon>
        <taxon>Micrococcaceae</taxon>
        <taxon>Arthrobacter</taxon>
    </lineage>
</organism>
<keyword evidence="2" id="KW-1185">Reference proteome</keyword>
<sequence>MKKLIVLAAAVAGVVFLRKKFQESNAQKNVWNQATDKVD</sequence>
<evidence type="ECO:0000313" key="2">
    <source>
        <dbReference type="Proteomes" id="UP001185069"/>
    </source>
</evidence>
<evidence type="ECO:0008006" key="3">
    <source>
        <dbReference type="Google" id="ProtNLM"/>
    </source>
</evidence>
<comment type="caution">
    <text evidence="1">The sequence shown here is derived from an EMBL/GenBank/DDBJ whole genome shotgun (WGS) entry which is preliminary data.</text>
</comment>
<dbReference type="RefSeq" id="WP_227316950.1">
    <property type="nucleotide sequence ID" value="NZ_BAAAHY010000005.1"/>
</dbReference>
<dbReference type="Proteomes" id="UP001185069">
    <property type="component" value="Unassembled WGS sequence"/>
</dbReference>
<dbReference type="EMBL" id="JAVDQF010000001">
    <property type="protein sequence ID" value="MDR6269754.1"/>
    <property type="molecule type" value="Genomic_DNA"/>
</dbReference>
<dbReference type="InterPro" id="IPR047990">
    <property type="entry name" value="DLW39-like"/>
</dbReference>
<accession>A0ABU1JBH1</accession>
<reference evidence="1 2" key="1">
    <citation type="submission" date="2023-07" db="EMBL/GenBank/DDBJ databases">
        <title>Sequencing the genomes of 1000 actinobacteria strains.</title>
        <authorList>
            <person name="Klenk H.-P."/>
        </authorList>
    </citation>
    <scope>NUCLEOTIDE SEQUENCE [LARGE SCALE GENOMIC DNA]</scope>
    <source>
        <strain evidence="1 2">DSM 14555</strain>
    </source>
</reference>
<dbReference type="NCBIfam" id="NF038356">
    <property type="entry name" value="actino_DLW39"/>
    <property type="match status" value="1"/>
</dbReference>
<gene>
    <name evidence="1" type="ORF">JOE69_001992</name>
</gene>
<evidence type="ECO:0000313" key="1">
    <source>
        <dbReference type="EMBL" id="MDR6269754.1"/>
    </source>
</evidence>